<dbReference type="AlphaFoldDB" id="A0A1Y2MDL6"/>
<gene>
    <name evidence="2" type="ORF">B5807_00454</name>
</gene>
<evidence type="ECO:0000313" key="3">
    <source>
        <dbReference type="Proteomes" id="UP000193240"/>
    </source>
</evidence>
<dbReference type="Proteomes" id="UP000193240">
    <property type="component" value="Unassembled WGS sequence"/>
</dbReference>
<dbReference type="EMBL" id="KZ107838">
    <property type="protein sequence ID" value="OSS54225.1"/>
    <property type="molecule type" value="Genomic_DNA"/>
</dbReference>
<evidence type="ECO:0000313" key="2">
    <source>
        <dbReference type="EMBL" id="OSS54225.1"/>
    </source>
</evidence>
<accession>A0A1Y2MDL6</accession>
<protein>
    <submittedName>
        <fullName evidence="2">Uncharacterized protein</fullName>
    </submittedName>
</protein>
<feature type="region of interest" description="Disordered" evidence="1">
    <location>
        <begin position="1"/>
        <end position="71"/>
    </location>
</feature>
<dbReference type="InParanoid" id="A0A1Y2MDL6"/>
<reference evidence="2 3" key="1">
    <citation type="journal article" date="2017" name="Genome Announc.">
        <title>Genome sequence of the saprophytic ascomycete Epicoccum nigrum ICMP 19927 strain isolated from New Zealand.</title>
        <authorList>
            <person name="Fokin M."/>
            <person name="Fleetwood D."/>
            <person name="Weir B.S."/>
            <person name="Villas-Boas S.G."/>
        </authorList>
    </citation>
    <scope>NUCLEOTIDE SEQUENCE [LARGE SCALE GENOMIC DNA]</scope>
    <source>
        <strain evidence="2 3">ICMP 19927</strain>
    </source>
</reference>
<evidence type="ECO:0000256" key="1">
    <source>
        <dbReference type="SAM" id="MobiDB-lite"/>
    </source>
</evidence>
<name>A0A1Y2MDL6_EPING</name>
<organism evidence="2 3">
    <name type="scientific">Epicoccum nigrum</name>
    <name type="common">Soil fungus</name>
    <name type="synonym">Epicoccum purpurascens</name>
    <dbReference type="NCBI Taxonomy" id="105696"/>
    <lineage>
        <taxon>Eukaryota</taxon>
        <taxon>Fungi</taxon>
        <taxon>Dikarya</taxon>
        <taxon>Ascomycota</taxon>
        <taxon>Pezizomycotina</taxon>
        <taxon>Dothideomycetes</taxon>
        <taxon>Pleosporomycetidae</taxon>
        <taxon>Pleosporales</taxon>
        <taxon>Pleosporineae</taxon>
        <taxon>Didymellaceae</taxon>
        <taxon>Epicoccum</taxon>
    </lineage>
</organism>
<keyword evidence="3" id="KW-1185">Reference proteome</keyword>
<proteinExistence type="predicted"/>
<sequence length="211" mass="23772">METSPTSGDQGKVSMHKPRGNPRSSARVTQLSDDETDENEMVAPLSVPNARSSSSRTSVRKQVPESRSNIAERPPLTTLAHHVKKTTDRQFTDQQACCTHFFWKIDYENMEHEVRRTLSTIDTSRELLESFREEAEVVPSASRHMQASIWSAKYRLADGSGNACFIRTSSPYSELSFDGLLRSLVEKEAWKKDPHEIVEIELKAVLPVPGI</sequence>
<feature type="compositionally biased region" description="Polar residues" evidence="1">
    <location>
        <begin position="22"/>
        <end position="31"/>
    </location>
</feature>